<evidence type="ECO:0000256" key="11">
    <source>
        <dbReference type="ARBA" id="ARBA00023049"/>
    </source>
</evidence>
<evidence type="ECO:0000256" key="4">
    <source>
        <dbReference type="ARBA" id="ARBA00012564"/>
    </source>
</evidence>
<keyword evidence="8" id="KW-0479">Metal-binding</keyword>
<organism evidence="17 18">
    <name type="scientific">Marinomonas colpomeniae</name>
    <dbReference type="NCBI Taxonomy" id="2774408"/>
    <lineage>
        <taxon>Bacteria</taxon>
        <taxon>Pseudomonadati</taxon>
        <taxon>Pseudomonadota</taxon>
        <taxon>Gammaproteobacteria</taxon>
        <taxon>Oceanospirillales</taxon>
        <taxon>Oceanospirillaceae</taxon>
        <taxon>Marinomonas</taxon>
    </lineage>
</organism>
<evidence type="ECO:0000256" key="8">
    <source>
        <dbReference type="ARBA" id="ARBA00022723"/>
    </source>
</evidence>
<evidence type="ECO:0000256" key="7">
    <source>
        <dbReference type="ARBA" id="ARBA00022670"/>
    </source>
</evidence>
<comment type="similarity">
    <text evidence="3">Belongs to the peptidase M1 family.</text>
</comment>
<gene>
    <name evidence="17" type="primary">pepN</name>
    <name evidence="17" type="ORF">IF202_13800</name>
</gene>
<comment type="cofactor">
    <cofactor evidence="2">
        <name>Zn(2+)</name>
        <dbReference type="ChEBI" id="CHEBI:29105"/>
    </cofactor>
</comment>
<dbReference type="Pfam" id="PF11940">
    <property type="entry name" value="DUF3458"/>
    <property type="match status" value="1"/>
</dbReference>
<feature type="domain" description="Aminopeptidase N-like N-terminal" evidence="16">
    <location>
        <begin position="110"/>
        <end position="193"/>
    </location>
</feature>
<evidence type="ECO:0000313" key="18">
    <source>
        <dbReference type="Proteomes" id="UP000604161"/>
    </source>
</evidence>
<evidence type="ECO:0000313" key="17">
    <source>
        <dbReference type="EMBL" id="MBD5772110.1"/>
    </source>
</evidence>
<dbReference type="Gene3D" id="2.60.40.1840">
    <property type="match status" value="1"/>
</dbReference>
<dbReference type="PRINTS" id="PR00756">
    <property type="entry name" value="ALADIPTASE"/>
</dbReference>
<dbReference type="SUPFAM" id="SSF63737">
    <property type="entry name" value="Leukotriene A4 hydrolase N-terminal domain"/>
    <property type="match status" value="1"/>
</dbReference>
<evidence type="ECO:0000256" key="1">
    <source>
        <dbReference type="ARBA" id="ARBA00000098"/>
    </source>
</evidence>
<evidence type="ECO:0000256" key="2">
    <source>
        <dbReference type="ARBA" id="ARBA00001947"/>
    </source>
</evidence>
<dbReference type="Gene3D" id="1.25.50.10">
    <property type="entry name" value="Peptidase M1, alanyl aminopeptidase, C-terminal domain"/>
    <property type="match status" value="1"/>
</dbReference>
<evidence type="ECO:0000256" key="9">
    <source>
        <dbReference type="ARBA" id="ARBA00022801"/>
    </source>
</evidence>
<feature type="domain" description="Peptidase M1 alanyl aminopeptidase Ig-like fold" evidence="14">
    <location>
        <begin position="451"/>
        <end position="553"/>
    </location>
</feature>
<dbReference type="Proteomes" id="UP000604161">
    <property type="component" value="Unassembled WGS sequence"/>
</dbReference>
<keyword evidence="10" id="KW-0862">Zinc</keyword>
<evidence type="ECO:0000256" key="5">
    <source>
        <dbReference type="ARBA" id="ARBA00015611"/>
    </source>
</evidence>
<dbReference type="GO" id="GO:0004177">
    <property type="term" value="F:aminopeptidase activity"/>
    <property type="evidence" value="ECO:0007669"/>
    <property type="project" value="UniProtKB-KW"/>
</dbReference>
<evidence type="ECO:0000259" key="15">
    <source>
        <dbReference type="Pfam" id="PF17432"/>
    </source>
</evidence>
<dbReference type="Gene3D" id="2.60.40.1730">
    <property type="entry name" value="tricorn interacting facor f3 domain"/>
    <property type="match status" value="1"/>
</dbReference>
<evidence type="ECO:0000256" key="12">
    <source>
        <dbReference type="NCBIfam" id="TIGR02414"/>
    </source>
</evidence>
<name>A0ABR8P1D9_9GAMM</name>
<evidence type="ECO:0000259" key="14">
    <source>
        <dbReference type="Pfam" id="PF11940"/>
    </source>
</evidence>
<dbReference type="InterPro" id="IPR035414">
    <property type="entry name" value="Peptidase_M1_pepN_Ig-like"/>
</dbReference>
<feature type="domain" description="Peptidase M1 membrane alanine aminopeptidase" evidence="13">
    <location>
        <begin position="232"/>
        <end position="446"/>
    </location>
</feature>
<keyword evidence="9 17" id="KW-0378">Hydrolase</keyword>
<evidence type="ECO:0000256" key="6">
    <source>
        <dbReference type="ARBA" id="ARBA00022438"/>
    </source>
</evidence>
<feature type="domain" description="Peptidase M1 alanyl aminopeptidase C-terminal" evidence="15">
    <location>
        <begin position="557"/>
        <end position="877"/>
    </location>
</feature>
<dbReference type="InterPro" id="IPR037144">
    <property type="entry name" value="Peptidase_M1_pepN_C_sf"/>
</dbReference>
<sequence length="877" mass="98192">MKESQPSTIYLKDYKVPPFLIDKTELTFDLDETTTVVTSRLHMRRNPASGKSTEPLVLDGGEDVKLIGLAMDDYALPPEEYRISEGKLIITATADEFVLTCETLIEPQNNTRLEGLYRSSSMFCTQCEAEGFRHITYYLDRPDVMSVFTTTIIADEARYPVMLSNGNQVEKGKTEEGKTFVVWHDPFPKPAYLFALVAGDLAVKNDSFVTQSEREVTLQIFTEPHNLDKVDYAMEALKRSMRWDEEAYGREYDLDIFMIVAVDDFNMGAMENKGLNIFNSSCLLASPETTTDDSYLRVEAIVAHEYFHNWSGNRVTCRDWFQLSLKEGFTVFRDQTFSADMHSEIVKRVEDVSFLRTAQFAEDAGPMSHPVRPASFIEISNFYTLTIYEKGAEIVRMVHTLLGAEKFRAGSDLYFDRHDGQAVTCDDFITAMQDSSGVDLTLFKRWYSQAGTPVVTATDEFDSASGTYRLTMKQQTPATKNQPTTLPLHIPVRVGLLDTSGKVLTSALSGSTSEEHVLHLNSSEQTFEFTGLTSKPVPSLLRGFSAPVKLHYDYSTSDLLLLMSSDTDGFNRWSAAQQIAVNELTMLINQSIAGESLSLESQLVKGFKALLSDESLDPAMVALILTLPSQAYLSELANPIHPAAIKEARQYLKTLLANALSGEFELLYNKHNIQGEYQATAEDIAHRSLKNTALSYWVETNSDQAHQATFEQFRTANNMTDQFSALSIAVHSNNAKATDMLAAFYEQWKAEPLVVNKWLMLSASQDSSDAVASVKALMEHTAFDLKNPNKVRSVLGGFGQSISGFHNEDGSGYHFLADQIILLNSRNPQIASRLCTPLTRWKKMEAKRSEKMKAELERILAQDLSKDVYEVVSKSLA</sequence>
<dbReference type="InterPro" id="IPR038438">
    <property type="entry name" value="PepN_Ig-like_sf"/>
</dbReference>
<evidence type="ECO:0000256" key="3">
    <source>
        <dbReference type="ARBA" id="ARBA00010136"/>
    </source>
</evidence>
<dbReference type="InterPro" id="IPR024601">
    <property type="entry name" value="Peptidase_M1_pepN_C"/>
</dbReference>
<dbReference type="InterPro" id="IPR042097">
    <property type="entry name" value="Aminopeptidase_N-like_N_sf"/>
</dbReference>
<dbReference type="SUPFAM" id="SSF55486">
    <property type="entry name" value="Metalloproteases ('zincins'), catalytic domain"/>
    <property type="match status" value="1"/>
</dbReference>
<comment type="catalytic activity">
    <reaction evidence="1">
        <text>Release of an N-terminal amino acid, Xaa-|-Yaa- from a peptide, amide or arylamide. Xaa is preferably Ala, but may be most amino acids including Pro (slow action). When a terminal hydrophobic residue is followed by a prolyl residue, the two may be released as an intact Xaa-Pro dipeptide.</text>
        <dbReference type="EC" id="3.4.11.2"/>
    </reaction>
</comment>
<accession>A0ABR8P1D9</accession>
<keyword evidence="7" id="KW-0645">Protease</keyword>
<keyword evidence="18" id="KW-1185">Reference proteome</keyword>
<dbReference type="InterPro" id="IPR027268">
    <property type="entry name" value="Peptidase_M4/M1_CTD_sf"/>
</dbReference>
<proteinExistence type="inferred from homology"/>
<dbReference type="EMBL" id="JACYFC010000004">
    <property type="protein sequence ID" value="MBD5772110.1"/>
    <property type="molecule type" value="Genomic_DNA"/>
</dbReference>
<dbReference type="InterPro" id="IPR014782">
    <property type="entry name" value="Peptidase_M1_dom"/>
</dbReference>
<evidence type="ECO:0000259" key="16">
    <source>
        <dbReference type="Pfam" id="PF17900"/>
    </source>
</evidence>
<dbReference type="EC" id="3.4.11.2" evidence="4 12"/>
<protein>
    <recommendedName>
        <fullName evidence="5 12">Aminopeptidase N</fullName>
        <ecNumber evidence="4 12">3.4.11.2</ecNumber>
    </recommendedName>
</protein>
<keyword evidence="11" id="KW-0482">Metalloprotease</keyword>
<dbReference type="InterPro" id="IPR045357">
    <property type="entry name" value="Aminopeptidase_N-like_N"/>
</dbReference>
<dbReference type="InterPro" id="IPR012779">
    <property type="entry name" value="Peptidase_M1_pepN"/>
</dbReference>
<dbReference type="RefSeq" id="WP_191595487.1">
    <property type="nucleotide sequence ID" value="NZ_JACYFC010000004.1"/>
</dbReference>
<dbReference type="PANTHER" id="PTHR46322">
    <property type="entry name" value="PUROMYCIN-SENSITIVE AMINOPEPTIDASE"/>
    <property type="match status" value="1"/>
</dbReference>
<evidence type="ECO:0000256" key="10">
    <source>
        <dbReference type="ARBA" id="ARBA00022833"/>
    </source>
</evidence>
<evidence type="ECO:0000259" key="13">
    <source>
        <dbReference type="Pfam" id="PF01433"/>
    </source>
</evidence>
<dbReference type="NCBIfam" id="TIGR02414">
    <property type="entry name" value="pepN_proteo"/>
    <property type="match status" value="1"/>
</dbReference>
<reference evidence="17 18" key="1">
    <citation type="submission" date="2020-09" db="EMBL/GenBank/DDBJ databases">
        <title>Marinomonas sp. nov., isolated from the cysticercosis algae of Qingdao, China.</title>
        <authorList>
            <person name="Sun X."/>
        </authorList>
    </citation>
    <scope>NUCLEOTIDE SEQUENCE [LARGE SCALE GENOMIC DNA]</scope>
    <source>
        <strain evidence="17 18">SM2066</strain>
    </source>
</reference>
<dbReference type="Gene3D" id="3.30.2010.30">
    <property type="match status" value="1"/>
</dbReference>
<keyword evidence="6 17" id="KW-0031">Aminopeptidase</keyword>
<dbReference type="InterPro" id="IPR001930">
    <property type="entry name" value="Peptidase_M1"/>
</dbReference>
<dbReference type="Pfam" id="PF17432">
    <property type="entry name" value="DUF3458_C"/>
    <property type="match status" value="1"/>
</dbReference>
<dbReference type="Gene3D" id="1.10.390.10">
    <property type="entry name" value="Neutral Protease Domain 2"/>
    <property type="match status" value="1"/>
</dbReference>
<dbReference type="PANTHER" id="PTHR46322:SF1">
    <property type="entry name" value="PUROMYCIN-SENSITIVE AMINOPEPTIDASE"/>
    <property type="match status" value="1"/>
</dbReference>
<dbReference type="CDD" id="cd09600">
    <property type="entry name" value="M1_APN"/>
    <property type="match status" value="1"/>
</dbReference>
<comment type="caution">
    <text evidence="17">The sequence shown here is derived from an EMBL/GenBank/DDBJ whole genome shotgun (WGS) entry which is preliminary data.</text>
</comment>
<dbReference type="Pfam" id="PF17900">
    <property type="entry name" value="Peptidase_M1_N"/>
    <property type="match status" value="1"/>
</dbReference>
<dbReference type="Pfam" id="PF01433">
    <property type="entry name" value="Peptidase_M1"/>
    <property type="match status" value="1"/>
</dbReference>